<evidence type="ECO:0000256" key="14">
    <source>
        <dbReference type="SAM" id="MobiDB-lite"/>
    </source>
</evidence>
<evidence type="ECO:0000256" key="7">
    <source>
        <dbReference type="ARBA" id="ARBA00022691"/>
    </source>
</evidence>
<sequence>MMVQLALVGLRGSAPRALAGAWAGLARSLHTGQVAMHVQAVEDEAAAAPEQPAAAAGASRWARELGAIRTDWTREEVADVYNTPLLELVYQAASVHRMYNDPAMVQRCTLLSIKTGGCPENCGYCSQSSHWSKETGTKAEKLMGLEEVYEAAVRAKEAGSTRFCMGAAWRGPSQVGKGQWERVLDMVGRIRGLGMEVCTTLGMLTPEQAAQLRQAGLTAYNHNLDTSPEYYAQVSTTRTYADRLATLEAVRNAGISVCAGGIIGLGEGQMDRVGLLHQLATLPEHPESVPINALVAVKGTPMQGHEPPTGLDIARCVATARVLMPRTVVRLSAGRMNFSFADQALCFMAGANSIFDGDKLLTTPNNDRNEDLQMFDMLGLRSRPAFLDYAAGNDSSRDFSAEAHAHGGCGGDGSCGGTGGCGSHKHEHAEEHSHGSCGGHKHAHAAGAGQRKLLQGDDLLSAAGGDAATLAAAATAAKSSSAASSSTSTKTPKHCKGAVFEQCCTLPITFASHSTKVTAPLSCTVEETEDDKLASIHKPWTVVIGSGPEASLAAEGSKTVDKPSVPAKALGADGAAGSTSAAVASAAAEGASSAAAEGESKGKTYELELADASVPLTWVGEVDGEEFSCVCFNPVDAIAVAKWAEITPPDLGRGELAGKELPAFKGLSLGGDGAAQLVEAAAGPGDK</sequence>
<dbReference type="NCBIfam" id="TIGR00433">
    <property type="entry name" value="bioB"/>
    <property type="match status" value="1"/>
</dbReference>
<dbReference type="SMART" id="SM00876">
    <property type="entry name" value="BATS"/>
    <property type="match status" value="1"/>
</dbReference>
<comment type="cofactor">
    <cofactor evidence="13">
        <name>[2Fe-2S] cluster</name>
        <dbReference type="ChEBI" id="CHEBI:190135"/>
    </cofactor>
</comment>
<comment type="pathway">
    <text evidence="2">Cofactor biosynthesis; biotin biosynthesis; biotin from 7,8-diaminononanoate: step 2/2.</text>
</comment>
<dbReference type="InterPro" id="IPR006638">
    <property type="entry name" value="Elp3/MiaA/NifB-like_rSAM"/>
</dbReference>
<dbReference type="PANTHER" id="PTHR22976">
    <property type="entry name" value="BIOTIN SYNTHASE"/>
    <property type="match status" value="1"/>
</dbReference>
<keyword evidence="11" id="KW-0408">Iron</keyword>
<dbReference type="Proteomes" id="UP000239899">
    <property type="component" value="Unassembled WGS sequence"/>
</dbReference>
<dbReference type="OrthoDB" id="2414104at2759"/>
<evidence type="ECO:0000256" key="4">
    <source>
        <dbReference type="ARBA" id="ARBA00012236"/>
    </source>
</evidence>
<dbReference type="SUPFAM" id="SSF102114">
    <property type="entry name" value="Radical SAM enzymes"/>
    <property type="match status" value="1"/>
</dbReference>
<dbReference type="UniPathway" id="UPA00078">
    <property type="reaction ID" value="UER00162"/>
</dbReference>
<dbReference type="GO" id="GO:0005739">
    <property type="term" value="C:mitochondrion"/>
    <property type="evidence" value="ECO:0007669"/>
    <property type="project" value="TreeGrafter"/>
</dbReference>
<keyword evidence="5" id="KW-0004">4Fe-4S</keyword>
<evidence type="ECO:0000256" key="11">
    <source>
        <dbReference type="ARBA" id="ARBA00023004"/>
    </source>
</evidence>
<dbReference type="GO" id="GO:0004076">
    <property type="term" value="F:biotin synthase activity"/>
    <property type="evidence" value="ECO:0007669"/>
    <property type="project" value="UniProtKB-EC"/>
</dbReference>
<dbReference type="EC" id="2.8.1.6" evidence="4"/>
<name>A0A2P6TDW5_CHLSO</name>
<dbReference type="HAMAP" id="MF_01694">
    <property type="entry name" value="BioB"/>
    <property type="match status" value="1"/>
</dbReference>
<evidence type="ECO:0000256" key="2">
    <source>
        <dbReference type="ARBA" id="ARBA00004942"/>
    </source>
</evidence>
<dbReference type="SFLD" id="SFLDG01278">
    <property type="entry name" value="biotin_synthase_like"/>
    <property type="match status" value="1"/>
</dbReference>
<evidence type="ECO:0000256" key="10">
    <source>
        <dbReference type="ARBA" id="ARBA00022756"/>
    </source>
</evidence>
<evidence type="ECO:0000256" key="13">
    <source>
        <dbReference type="ARBA" id="ARBA00034078"/>
    </source>
</evidence>
<dbReference type="Pfam" id="PF06968">
    <property type="entry name" value="BATS"/>
    <property type="match status" value="1"/>
</dbReference>
<dbReference type="Pfam" id="PF04055">
    <property type="entry name" value="Radical_SAM"/>
    <property type="match status" value="1"/>
</dbReference>
<dbReference type="GO" id="GO:0009102">
    <property type="term" value="P:biotin biosynthetic process"/>
    <property type="evidence" value="ECO:0007669"/>
    <property type="project" value="UniProtKB-UniPathway"/>
</dbReference>
<evidence type="ECO:0000256" key="6">
    <source>
        <dbReference type="ARBA" id="ARBA00022679"/>
    </source>
</evidence>
<dbReference type="PROSITE" id="PS51918">
    <property type="entry name" value="RADICAL_SAM"/>
    <property type="match status" value="1"/>
</dbReference>
<dbReference type="STRING" id="3076.A0A2P6TDW5"/>
<dbReference type="CDD" id="cd01335">
    <property type="entry name" value="Radical_SAM"/>
    <property type="match status" value="1"/>
</dbReference>
<dbReference type="InterPro" id="IPR058240">
    <property type="entry name" value="rSAM_sf"/>
</dbReference>
<dbReference type="GO" id="GO:0046872">
    <property type="term" value="F:metal ion binding"/>
    <property type="evidence" value="ECO:0007669"/>
    <property type="project" value="UniProtKB-KW"/>
</dbReference>
<accession>A0A2P6TDW5</accession>
<gene>
    <name evidence="16" type="ORF">C2E21_8699</name>
</gene>
<dbReference type="SMART" id="SM00729">
    <property type="entry name" value="Elp3"/>
    <property type="match status" value="1"/>
</dbReference>
<dbReference type="GO" id="GO:0051537">
    <property type="term" value="F:2 iron, 2 sulfur cluster binding"/>
    <property type="evidence" value="ECO:0007669"/>
    <property type="project" value="UniProtKB-KW"/>
</dbReference>
<evidence type="ECO:0000259" key="15">
    <source>
        <dbReference type="PROSITE" id="PS51918"/>
    </source>
</evidence>
<evidence type="ECO:0000313" key="16">
    <source>
        <dbReference type="EMBL" id="PRW20843.1"/>
    </source>
</evidence>
<keyword evidence="17" id="KW-1185">Reference proteome</keyword>
<keyword evidence="6" id="KW-0808">Transferase</keyword>
<keyword evidence="7" id="KW-0949">S-adenosyl-L-methionine</keyword>
<evidence type="ECO:0000256" key="9">
    <source>
        <dbReference type="ARBA" id="ARBA00022723"/>
    </source>
</evidence>
<evidence type="ECO:0000256" key="5">
    <source>
        <dbReference type="ARBA" id="ARBA00022485"/>
    </source>
</evidence>
<dbReference type="AlphaFoldDB" id="A0A2P6TDW5"/>
<comment type="caution">
    <text evidence="16">The sequence shown here is derived from an EMBL/GenBank/DDBJ whole genome shotgun (WGS) entry which is preliminary data.</text>
</comment>
<keyword evidence="8" id="KW-0001">2Fe-2S</keyword>
<evidence type="ECO:0000256" key="1">
    <source>
        <dbReference type="ARBA" id="ARBA00001966"/>
    </source>
</evidence>
<comment type="cofactor">
    <cofactor evidence="1">
        <name>[4Fe-4S] cluster</name>
        <dbReference type="ChEBI" id="CHEBI:49883"/>
    </cofactor>
</comment>
<proteinExistence type="inferred from homology"/>
<protein>
    <recommendedName>
        <fullName evidence="4">biotin synthase</fullName>
        <ecNumber evidence="4">2.8.1.6</ecNumber>
    </recommendedName>
</protein>
<keyword evidence="10" id="KW-0093">Biotin biosynthesis</keyword>
<evidence type="ECO:0000313" key="17">
    <source>
        <dbReference type="Proteomes" id="UP000239899"/>
    </source>
</evidence>
<evidence type="ECO:0000256" key="8">
    <source>
        <dbReference type="ARBA" id="ARBA00022714"/>
    </source>
</evidence>
<dbReference type="Gene3D" id="3.20.20.70">
    <property type="entry name" value="Aldolase class I"/>
    <property type="match status" value="1"/>
</dbReference>
<keyword evidence="12" id="KW-0411">Iron-sulfur</keyword>
<dbReference type="SFLD" id="SFLDF00272">
    <property type="entry name" value="biotin_synthase"/>
    <property type="match status" value="1"/>
</dbReference>
<evidence type="ECO:0000256" key="12">
    <source>
        <dbReference type="ARBA" id="ARBA00023014"/>
    </source>
</evidence>
<dbReference type="SFLD" id="SFLDS00029">
    <property type="entry name" value="Radical_SAM"/>
    <property type="match status" value="1"/>
</dbReference>
<reference evidence="16 17" key="1">
    <citation type="journal article" date="2018" name="Plant J.">
        <title>Genome sequences of Chlorella sorokiniana UTEX 1602 and Micractinium conductrix SAG 241.80: implications to maltose excretion by a green alga.</title>
        <authorList>
            <person name="Arriola M.B."/>
            <person name="Velmurugan N."/>
            <person name="Zhang Y."/>
            <person name="Plunkett M.H."/>
            <person name="Hondzo H."/>
            <person name="Barney B.M."/>
        </authorList>
    </citation>
    <scope>NUCLEOTIDE SEQUENCE [LARGE SCALE GENOMIC DNA]</scope>
    <source>
        <strain evidence="17">UTEX 1602</strain>
    </source>
</reference>
<evidence type="ECO:0000256" key="3">
    <source>
        <dbReference type="ARBA" id="ARBA00010765"/>
    </source>
</evidence>
<comment type="similarity">
    <text evidence="3">Belongs to the radical SAM superfamily. Biotin synthase family.</text>
</comment>
<dbReference type="GO" id="GO:0051539">
    <property type="term" value="F:4 iron, 4 sulfur cluster binding"/>
    <property type="evidence" value="ECO:0007669"/>
    <property type="project" value="UniProtKB-KW"/>
</dbReference>
<feature type="domain" description="Radical SAM core" evidence="15">
    <location>
        <begin position="103"/>
        <end position="335"/>
    </location>
</feature>
<dbReference type="EMBL" id="LHPG02000021">
    <property type="protein sequence ID" value="PRW20843.1"/>
    <property type="molecule type" value="Genomic_DNA"/>
</dbReference>
<keyword evidence="9" id="KW-0479">Metal-binding</keyword>
<dbReference type="InterPro" id="IPR013785">
    <property type="entry name" value="Aldolase_TIM"/>
</dbReference>
<dbReference type="InterPro" id="IPR024177">
    <property type="entry name" value="Biotin_synthase"/>
</dbReference>
<dbReference type="InterPro" id="IPR007197">
    <property type="entry name" value="rSAM"/>
</dbReference>
<dbReference type="InterPro" id="IPR010722">
    <property type="entry name" value="BATS_dom"/>
</dbReference>
<organism evidence="16 17">
    <name type="scientific">Chlorella sorokiniana</name>
    <name type="common">Freshwater green alga</name>
    <dbReference type="NCBI Taxonomy" id="3076"/>
    <lineage>
        <taxon>Eukaryota</taxon>
        <taxon>Viridiplantae</taxon>
        <taxon>Chlorophyta</taxon>
        <taxon>core chlorophytes</taxon>
        <taxon>Trebouxiophyceae</taxon>
        <taxon>Chlorellales</taxon>
        <taxon>Chlorellaceae</taxon>
        <taxon>Chlorella clade</taxon>
        <taxon>Chlorella</taxon>
    </lineage>
</organism>
<dbReference type="InterPro" id="IPR002684">
    <property type="entry name" value="Biotin_synth/BioAB"/>
</dbReference>
<feature type="region of interest" description="Disordered" evidence="14">
    <location>
        <begin position="420"/>
        <end position="443"/>
    </location>
</feature>
<dbReference type="SFLD" id="SFLDG01060">
    <property type="entry name" value="BATS_domain_containing"/>
    <property type="match status" value="1"/>
</dbReference>
<dbReference type="PANTHER" id="PTHR22976:SF2">
    <property type="entry name" value="BIOTIN SYNTHASE, MITOCHONDRIAL"/>
    <property type="match status" value="1"/>
</dbReference>